<accession>A0A212EIF7</accession>
<comment type="caution">
    <text evidence="15">The sequence shown here is derived from an EMBL/GenBank/DDBJ whole genome shotgun (WGS) entry which is preliminary data.</text>
</comment>
<evidence type="ECO:0000256" key="6">
    <source>
        <dbReference type="ARBA" id="ARBA00022825"/>
    </source>
</evidence>
<evidence type="ECO:0000259" key="14">
    <source>
        <dbReference type="PROSITE" id="PS50240"/>
    </source>
</evidence>
<dbReference type="SMART" id="SM00680">
    <property type="entry name" value="CLIP"/>
    <property type="match status" value="3"/>
</dbReference>
<dbReference type="InterPro" id="IPR033116">
    <property type="entry name" value="TRYPSIN_SER"/>
</dbReference>
<dbReference type="EMBL" id="AGBW02014657">
    <property type="protein sequence ID" value="OWR41269.1"/>
    <property type="molecule type" value="Genomic_DNA"/>
</dbReference>
<evidence type="ECO:0000256" key="4">
    <source>
        <dbReference type="ARBA" id="ARBA00022801"/>
    </source>
</evidence>
<dbReference type="InParanoid" id="A0A212EIF7"/>
<keyword evidence="16" id="KW-1185">Reference proteome</keyword>
<comment type="similarity">
    <text evidence="9">Belongs to the peptidase S1 family. CLIP subfamily.</text>
</comment>
<evidence type="ECO:0000256" key="13">
    <source>
        <dbReference type="SAM" id="SignalP"/>
    </source>
</evidence>
<reference evidence="15 16" key="1">
    <citation type="journal article" date="2011" name="Cell">
        <title>The monarch butterfly genome yields insights into long-distance migration.</title>
        <authorList>
            <person name="Zhan S."/>
            <person name="Merlin C."/>
            <person name="Boore J.L."/>
            <person name="Reppert S.M."/>
        </authorList>
    </citation>
    <scope>NUCLEOTIDE SEQUENCE [LARGE SCALE GENOMIC DNA]</scope>
    <source>
        <strain evidence="15">F-2</strain>
    </source>
</reference>
<dbReference type="FunFam" id="2.40.10.10:FF:000028">
    <property type="entry name" value="Serine protease easter"/>
    <property type="match status" value="1"/>
</dbReference>
<dbReference type="eggNOG" id="KOG3627">
    <property type="taxonomic scope" value="Eukaryota"/>
</dbReference>
<dbReference type="GO" id="GO:0004252">
    <property type="term" value="F:serine-type endopeptidase activity"/>
    <property type="evidence" value="ECO:0007669"/>
    <property type="project" value="InterPro"/>
</dbReference>
<dbReference type="FunCoup" id="A0A212EIF7">
    <property type="interactions" value="2"/>
</dbReference>
<dbReference type="AlphaFoldDB" id="A0A212EIF7"/>
<dbReference type="SUPFAM" id="SSF50494">
    <property type="entry name" value="Trypsin-like serine proteases"/>
    <property type="match status" value="2"/>
</dbReference>
<name>A0A212EIF7_DANPL</name>
<keyword evidence="3 13" id="KW-0732">Signal</keyword>
<evidence type="ECO:0000256" key="5">
    <source>
        <dbReference type="ARBA" id="ARBA00022820"/>
    </source>
</evidence>
<proteinExistence type="inferred from homology"/>
<feature type="signal peptide" evidence="13">
    <location>
        <begin position="1"/>
        <end position="26"/>
    </location>
</feature>
<keyword evidence="2 12" id="KW-0645">Protease</keyword>
<dbReference type="Gene3D" id="3.30.1640.30">
    <property type="match status" value="3"/>
</dbReference>
<dbReference type="GO" id="GO:0006508">
    <property type="term" value="P:proteolysis"/>
    <property type="evidence" value="ECO:0007669"/>
    <property type="project" value="UniProtKB-KW"/>
</dbReference>
<keyword evidence="7" id="KW-1015">Disulfide bond</keyword>
<dbReference type="InterPro" id="IPR001254">
    <property type="entry name" value="Trypsin_dom"/>
</dbReference>
<feature type="domain" description="Peptidase S1" evidence="14">
    <location>
        <begin position="519"/>
        <end position="763"/>
    </location>
</feature>
<dbReference type="CDD" id="cd00190">
    <property type="entry name" value="Tryp_SPc"/>
    <property type="match status" value="2"/>
</dbReference>
<dbReference type="InterPro" id="IPR043504">
    <property type="entry name" value="Peptidase_S1_PA_chymotrypsin"/>
</dbReference>
<dbReference type="FunFam" id="2.40.10.10:FF:000120">
    <property type="entry name" value="Putative serine protease"/>
    <property type="match status" value="1"/>
</dbReference>
<keyword evidence="4 12" id="KW-0378">Hydrolase</keyword>
<organism evidence="15 16">
    <name type="scientific">Danaus plexippus plexippus</name>
    <dbReference type="NCBI Taxonomy" id="278856"/>
    <lineage>
        <taxon>Eukaryota</taxon>
        <taxon>Metazoa</taxon>
        <taxon>Ecdysozoa</taxon>
        <taxon>Arthropoda</taxon>
        <taxon>Hexapoda</taxon>
        <taxon>Insecta</taxon>
        <taxon>Pterygota</taxon>
        <taxon>Neoptera</taxon>
        <taxon>Endopterygota</taxon>
        <taxon>Lepidoptera</taxon>
        <taxon>Glossata</taxon>
        <taxon>Ditrysia</taxon>
        <taxon>Papilionoidea</taxon>
        <taxon>Nymphalidae</taxon>
        <taxon>Danainae</taxon>
        <taxon>Danaini</taxon>
        <taxon>Danaina</taxon>
        <taxon>Danaus</taxon>
        <taxon>Danaus</taxon>
    </lineage>
</organism>
<dbReference type="InterPro" id="IPR022700">
    <property type="entry name" value="CLIP"/>
</dbReference>
<keyword evidence="1" id="KW-0768">Sushi</keyword>
<feature type="domain" description="Peptidase S1" evidence="14">
    <location>
        <begin position="127"/>
        <end position="339"/>
    </location>
</feature>
<dbReference type="SMART" id="SM00020">
    <property type="entry name" value="Tryp_SPc"/>
    <property type="match status" value="2"/>
</dbReference>
<evidence type="ECO:0000313" key="16">
    <source>
        <dbReference type="Proteomes" id="UP000007151"/>
    </source>
</evidence>
<dbReference type="InterPro" id="IPR009003">
    <property type="entry name" value="Peptidase_S1_PA"/>
</dbReference>
<dbReference type="PROSITE" id="PS00135">
    <property type="entry name" value="TRYPSIN_SER"/>
    <property type="match status" value="1"/>
</dbReference>
<dbReference type="Proteomes" id="UP000007151">
    <property type="component" value="Unassembled WGS sequence"/>
</dbReference>
<protein>
    <recommendedName>
        <fullName evidence="11">limulus clotting factor C</fullName>
        <ecNumber evidence="11">3.4.21.84</ecNumber>
    </recommendedName>
</protein>
<evidence type="ECO:0000256" key="2">
    <source>
        <dbReference type="ARBA" id="ARBA00022670"/>
    </source>
</evidence>
<keyword evidence="5" id="KW-0353">Hemolymph clotting</keyword>
<evidence type="ECO:0000313" key="15">
    <source>
        <dbReference type="EMBL" id="OWR41269.1"/>
    </source>
</evidence>
<evidence type="ECO:0000256" key="3">
    <source>
        <dbReference type="ARBA" id="ARBA00022729"/>
    </source>
</evidence>
<dbReference type="PRINTS" id="PR00722">
    <property type="entry name" value="CHYMOTRYPSIN"/>
</dbReference>
<dbReference type="Gene3D" id="2.40.10.10">
    <property type="entry name" value="Trypsin-like serine proteases"/>
    <property type="match status" value="5"/>
</dbReference>
<evidence type="ECO:0000256" key="11">
    <source>
        <dbReference type="ARBA" id="ARBA00066707"/>
    </source>
</evidence>
<feature type="chain" id="PRO_5012826611" description="limulus clotting factor C" evidence="13">
    <location>
        <begin position="27"/>
        <end position="767"/>
    </location>
</feature>
<sequence>MLPPRVMSSALLTVLCVCLCPQAVFCQYHETCTTIEGGVGKCESLAACEPYLHLTRQAKNIPLAIQLRDAQCGSDGNDQKVCCPTSGTSTSSPTGEPSFRSLSESDYITAFPEPPDCGFSLAHFNRVVGGVNAKLGDFPWMALLGTKQGNWDAARWICGGTLISHRHVLTAAHCIKNELNVVRLGELDFERDNDGASPIDFSIKRKIKHENFDYASFTNDIGLLILGKDVEFSSSFSSTQLQYVTLPVVNNSVCETTFESRVIDERDMCVGRVFKDSCSGDSGGPLMDNISRASPSRWQCLLVHAMSPPHVMSSALLTVLCVCLCPQAVFCQYQETCTTLEGGIGTCTPTILCAPYFNLLGVAKNLTISFQLRDAQCGSHGINIMVCCPNQNEPPPETSKLLLTLNTSDDSNKDQGITQLDETCTTIEGGVGKCESLAACEPYLHLTRQAKNIPLAIQLRDAQCGSDGNDQKVCCPTSGTSTSSPTGEPSFRSLSESDYITAFPEPPDCGFSLAHFNRVVGGVNAKLGDFPWMALLGTKQGNWDAARWICGGTLISHRHVLTAAHCIKNELNVVRLGELDFERDDDGASPIDFSIKRKIKHENFDYASFTNDIGLLILGKDVEFTRLMRPICLPTREDLRSKSFVGYHPFIAGWGNVDNRGAAKSHMQVAQLPVLENSKCRRVYELRVIDERVMCAGVTGKDSCNGDSGGPLMQPNTNRTTGKIYFYQTGVVSYGHTRCGEASFPGVYSSVQHFLPWIQKHVLGSDE</sequence>
<dbReference type="InterPro" id="IPR001314">
    <property type="entry name" value="Peptidase_S1A"/>
</dbReference>
<dbReference type="EC" id="3.4.21.84" evidence="11"/>
<evidence type="ECO:0000256" key="7">
    <source>
        <dbReference type="ARBA" id="ARBA00023157"/>
    </source>
</evidence>
<dbReference type="PROSITE" id="PS50240">
    <property type="entry name" value="TRYPSIN_DOM"/>
    <property type="match status" value="2"/>
</dbReference>
<gene>
    <name evidence="15" type="ORF">KGM_215183</name>
</gene>
<keyword evidence="6 12" id="KW-0720">Serine protease</keyword>
<dbReference type="InterPro" id="IPR018114">
    <property type="entry name" value="TRYPSIN_HIS"/>
</dbReference>
<dbReference type="GO" id="GO:0042381">
    <property type="term" value="P:hemolymph coagulation"/>
    <property type="evidence" value="ECO:0007669"/>
    <property type="project" value="UniProtKB-KW"/>
</dbReference>
<dbReference type="STRING" id="278856.A0A212EIF7"/>
<dbReference type="PROSITE" id="PS00134">
    <property type="entry name" value="TRYPSIN_HIS"/>
    <property type="match status" value="1"/>
</dbReference>
<dbReference type="PANTHER" id="PTHR24252">
    <property type="entry name" value="ACROSIN-RELATED"/>
    <property type="match status" value="1"/>
</dbReference>
<dbReference type="PANTHER" id="PTHR24252:SF7">
    <property type="entry name" value="HYALIN"/>
    <property type="match status" value="1"/>
</dbReference>
<keyword evidence="8" id="KW-0325">Glycoprotein</keyword>
<evidence type="ECO:0000256" key="12">
    <source>
        <dbReference type="RuleBase" id="RU363034"/>
    </source>
</evidence>
<evidence type="ECO:0000256" key="1">
    <source>
        <dbReference type="ARBA" id="ARBA00022659"/>
    </source>
</evidence>
<dbReference type="Pfam" id="PF00089">
    <property type="entry name" value="Trypsin"/>
    <property type="match status" value="3"/>
</dbReference>
<evidence type="ECO:0000256" key="10">
    <source>
        <dbReference type="ARBA" id="ARBA00052079"/>
    </source>
</evidence>
<evidence type="ECO:0000256" key="9">
    <source>
        <dbReference type="ARBA" id="ARBA00024195"/>
    </source>
</evidence>
<comment type="catalytic activity">
    <reaction evidence="10">
        <text>Selective cleavage of 103-Arg-|-Ser-104 and 124-Ile-|-Ile-125 bonds in Limulus clotting factor B to form activated factor B. Cleavage of -Pro-Arg-|-Xaa- bonds in synthetic substrates.</text>
        <dbReference type="EC" id="3.4.21.84"/>
    </reaction>
</comment>
<dbReference type="InterPro" id="IPR038565">
    <property type="entry name" value="CLIP_sf"/>
</dbReference>
<dbReference type="KEGG" id="dpl:KGM_215183"/>
<evidence type="ECO:0000256" key="8">
    <source>
        <dbReference type="ARBA" id="ARBA00023180"/>
    </source>
</evidence>
<dbReference type="Pfam" id="PF12032">
    <property type="entry name" value="CLIP"/>
    <property type="match status" value="3"/>
</dbReference>